<organism evidence="1 2">
    <name type="scientific">Orenia metallireducens</name>
    <dbReference type="NCBI Taxonomy" id="1413210"/>
    <lineage>
        <taxon>Bacteria</taxon>
        <taxon>Bacillati</taxon>
        <taxon>Bacillota</taxon>
        <taxon>Clostridia</taxon>
        <taxon>Halanaerobiales</taxon>
        <taxon>Halobacteroidaceae</taxon>
        <taxon>Orenia</taxon>
    </lineage>
</organism>
<dbReference type="AlphaFoldDB" id="A0A285IIZ3"/>
<sequence length="70" mass="7816">MAKNKQTELSLEELEEITGGFDKVSKDIISDVLGDYSPSTEYIGHFCYGITKPKSDWLSFKPSVLVKEDG</sequence>
<proteinExistence type="predicted"/>
<protein>
    <recommendedName>
        <fullName evidence="3">Bacteriocin-type signal sequence-containing protein</fullName>
    </recommendedName>
</protein>
<evidence type="ECO:0000313" key="1">
    <source>
        <dbReference type="EMBL" id="SNY46921.1"/>
    </source>
</evidence>
<gene>
    <name evidence="1" type="ORF">SAMN06265827_14614</name>
</gene>
<dbReference type="EMBL" id="OBDZ01000046">
    <property type="protein sequence ID" value="SNY46921.1"/>
    <property type="molecule type" value="Genomic_DNA"/>
</dbReference>
<name>A0A285IIZ3_9FIRM</name>
<evidence type="ECO:0008006" key="3">
    <source>
        <dbReference type="Google" id="ProtNLM"/>
    </source>
</evidence>
<accession>A0A285IIZ3</accession>
<keyword evidence="2" id="KW-1185">Reference proteome</keyword>
<dbReference type="RefSeq" id="WP_097019578.1">
    <property type="nucleotide sequence ID" value="NZ_OBDZ01000046.1"/>
</dbReference>
<evidence type="ECO:0000313" key="2">
    <source>
        <dbReference type="Proteomes" id="UP000219573"/>
    </source>
</evidence>
<reference evidence="2" key="1">
    <citation type="submission" date="2017-09" db="EMBL/GenBank/DDBJ databases">
        <authorList>
            <person name="Varghese N."/>
            <person name="Submissions S."/>
        </authorList>
    </citation>
    <scope>NUCLEOTIDE SEQUENCE [LARGE SCALE GENOMIC DNA]</scope>
    <source>
        <strain evidence="2">MSL47</strain>
    </source>
</reference>
<dbReference type="Proteomes" id="UP000219573">
    <property type="component" value="Unassembled WGS sequence"/>
</dbReference>